<dbReference type="Gene3D" id="1.25.40.10">
    <property type="entry name" value="Tetratricopeptide repeat domain"/>
    <property type="match status" value="1"/>
</dbReference>
<feature type="repeat" description="TPR" evidence="8">
    <location>
        <begin position="335"/>
        <end position="368"/>
    </location>
</feature>
<dbReference type="PROSITE" id="PS50005">
    <property type="entry name" value="TPR"/>
    <property type="match status" value="2"/>
</dbReference>
<dbReference type="InterPro" id="IPR019734">
    <property type="entry name" value="TPR_rpt"/>
</dbReference>
<dbReference type="Gene3D" id="3.10.50.40">
    <property type="match status" value="2"/>
</dbReference>
<dbReference type="GO" id="GO:0003755">
    <property type="term" value="F:peptidyl-prolyl cis-trans isomerase activity"/>
    <property type="evidence" value="ECO:0007669"/>
    <property type="project" value="UniProtKB-KW"/>
</dbReference>
<dbReference type="InterPro" id="IPR011990">
    <property type="entry name" value="TPR-like_helical_dom_sf"/>
</dbReference>
<evidence type="ECO:0000256" key="8">
    <source>
        <dbReference type="PROSITE-ProRule" id="PRU00339"/>
    </source>
</evidence>
<dbReference type="PANTHER" id="PTHR46512">
    <property type="entry name" value="PEPTIDYLPROLYL ISOMERASE"/>
    <property type="match status" value="1"/>
</dbReference>
<keyword evidence="11" id="KW-1185">Reference proteome</keyword>
<dbReference type="FunFam" id="3.10.50.40:FF:000013">
    <property type="entry name" value="Peptidylprolyl isomerase"/>
    <property type="match status" value="1"/>
</dbReference>
<dbReference type="InterPro" id="IPR050754">
    <property type="entry name" value="FKBP4/5/8-like"/>
</dbReference>
<name>A0A7M7Q270_NASVI</name>
<dbReference type="KEGG" id="nvi:100122049"/>
<dbReference type="SUPFAM" id="SSF54534">
    <property type="entry name" value="FKBP-like"/>
    <property type="match status" value="2"/>
</dbReference>
<dbReference type="RefSeq" id="XP_031779450.1">
    <property type="nucleotide sequence ID" value="XM_031923590.2"/>
</dbReference>
<proteinExistence type="predicted"/>
<dbReference type="SMR" id="A0A7M7Q270"/>
<evidence type="ECO:0000256" key="4">
    <source>
        <dbReference type="ARBA" id="ARBA00022803"/>
    </source>
</evidence>
<evidence type="ECO:0000256" key="3">
    <source>
        <dbReference type="ARBA" id="ARBA00022737"/>
    </source>
</evidence>
<evidence type="ECO:0000256" key="5">
    <source>
        <dbReference type="ARBA" id="ARBA00023110"/>
    </source>
</evidence>
<dbReference type="SMART" id="SM00028">
    <property type="entry name" value="TPR"/>
    <property type="match status" value="3"/>
</dbReference>
<dbReference type="InterPro" id="IPR001179">
    <property type="entry name" value="PPIase_FKBP_dom"/>
</dbReference>
<evidence type="ECO:0000313" key="10">
    <source>
        <dbReference type="EnsemblMetazoa" id="XP_031779446"/>
    </source>
</evidence>
<dbReference type="FunFam" id="3.10.50.40:FF:000025">
    <property type="entry name" value="Peptidylprolyl isomerase"/>
    <property type="match status" value="1"/>
</dbReference>
<dbReference type="InParanoid" id="A0A7M7Q270"/>
<dbReference type="Pfam" id="PF00254">
    <property type="entry name" value="FKBP_C"/>
    <property type="match status" value="2"/>
</dbReference>
<dbReference type="PROSITE" id="PS50059">
    <property type="entry name" value="FKBP_PPIASE"/>
    <property type="match status" value="2"/>
</dbReference>
<evidence type="ECO:0000259" key="9">
    <source>
        <dbReference type="PROSITE" id="PS50059"/>
    </source>
</evidence>
<evidence type="ECO:0000256" key="1">
    <source>
        <dbReference type="ARBA" id="ARBA00000971"/>
    </source>
</evidence>
<dbReference type="EnsemblMetazoa" id="XM_031923590">
    <property type="protein sequence ID" value="XP_031779450"/>
    <property type="gene ID" value="LOC100122049"/>
</dbReference>
<dbReference type="GeneID" id="100122049"/>
<dbReference type="OrthoDB" id="433738at2759"/>
<dbReference type="InterPro" id="IPR046357">
    <property type="entry name" value="PPIase_dom_sf"/>
</dbReference>
<evidence type="ECO:0000256" key="7">
    <source>
        <dbReference type="PROSITE-ProRule" id="PRU00277"/>
    </source>
</evidence>
<dbReference type="SUPFAM" id="SSF48452">
    <property type="entry name" value="TPR-like"/>
    <property type="match status" value="1"/>
</dbReference>
<protein>
    <recommendedName>
        <fullName evidence="2 7">peptidylprolyl isomerase</fullName>
        <ecNumber evidence="2 7">5.2.1.8</ecNumber>
    </recommendedName>
</protein>
<dbReference type="RefSeq" id="XP_031779446.1">
    <property type="nucleotide sequence ID" value="XM_031923586.2"/>
</dbReference>
<dbReference type="AlphaFoldDB" id="A0A7M7Q270"/>
<dbReference type="EnsemblMetazoa" id="XM_031923578">
    <property type="protein sequence ID" value="XP_031779438"/>
    <property type="gene ID" value="LOC100122049"/>
</dbReference>
<evidence type="ECO:0000313" key="11">
    <source>
        <dbReference type="Proteomes" id="UP000002358"/>
    </source>
</evidence>
<feature type="domain" description="PPIase FKBP-type" evidence="9">
    <location>
        <begin position="30"/>
        <end position="118"/>
    </location>
</feature>
<dbReference type="EnsemblMetazoa" id="XM_031923586">
    <property type="protein sequence ID" value="XP_031779446"/>
    <property type="gene ID" value="LOC100122049"/>
</dbReference>
<feature type="domain" description="PPIase FKBP-type" evidence="9">
    <location>
        <begin position="147"/>
        <end position="233"/>
    </location>
</feature>
<sequence length="461" mass="51302">MAVDITPAKDGGVLKEILKEGTGTKTPQVASRVKVHYTGTLLDGTKFDSSRDRNQPFEFELGQSQVIKAWDIGIATMKKGEVAVLTCAPEYAYGKPGSPPAIPPNSTLKFEVEMIDWVGEDLSPDKDEGITREQIQAGEGYAIPNEGALVDIHLTGYYNGTVFEDRDVKFTIGEGEAESIVMGVETALLKFKKGEKSKVCLKSKYAFGAAGKPEYNVPPNADVEFIVEMKNFEKAPDSWSLTGPQKIEQAKMFKDKGTSYFKDGKYSLAIKMYQKIIEYTNDDYDFKEKKELAKMRDDLLLSANLNLSLCFLKTNQPFEAKEACNKSLELDPKNEKALFRRGQAHLELAAPELAIKDFQAVVAVEPKNTAAAKQIIVCNNLIKKDLAKEKKLYANMFEKFAKEDQQKLEEELSKLPDVMHGTLGEWGQEERPGGRDATAFEKENPNILMLNANGTGEFKNM</sequence>
<feature type="repeat" description="TPR" evidence="8">
    <location>
        <begin position="250"/>
        <end position="283"/>
    </location>
</feature>
<organism evidence="10 11">
    <name type="scientific">Nasonia vitripennis</name>
    <name type="common">Parasitic wasp</name>
    <dbReference type="NCBI Taxonomy" id="7425"/>
    <lineage>
        <taxon>Eukaryota</taxon>
        <taxon>Metazoa</taxon>
        <taxon>Ecdysozoa</taxon>
        <taxon>Arthropoda</taxon>
        <taxon>Hexapoda</taxon>
        <taxon>Insecta</taxon>
        <taxon>Pterygota</taxon>
        <taxon>Neoptera</taxon>
        <taxon>Endopterygota</taxon>
        <taxon>Hymenoptera</taxon>
        <taxon>Apocrita</taxon>
        <taxon>Proctotrupomorpha</taxon>
        <taxon>Chalcidoidea</taxon>
        <taxon>Pteromalidae</taxon>
        <taxon>Pteromalinae</taxon>
        <taxon>Nasonia</taxon>
    </lineage>
</organism>
<evidence type="ECO:0000256" key="6">
    <source>
        <dbReference type="ARBA" id="ARBA00023235"/>
    </source>
</evidence>
<dbReference type="PANTHER" id="PTHR46512:SF9">
    <property type="entry name" value="PEPTIDYLPROLYL ISOMERASE"/>
    <property type="match status" value="1"/>
</dbReference>
<dbReference type="FunCoup" id="A0A7M7Q270">
    <property type="interactions" value="759"/>
</dbReference>
<dbReference type="Proteomes" id="UP000002358">
    <property type="component" value="Chromosome 1"/>
</dbReference>
<reference evidence="10" key="1">
    <citation type="submission" date="2021-01" db="UniProtKB">
        <authorList>
            <consortium name="EnsemblMetazoa"/>
        </authorList>
    </citation>
    <scope>IDENTIFICATION</scope>
</reference>
<keyword evidence="6 7" id="KW-0413">Isomerase</keyword>
<evidence type="ECO:0000256" key="2">
    <source>
        <dbReference type="ARBA" id="ARBA00013194"/>
    </source>
</evidence>
<dbReference type="RefSeq" id="XP_032452087.1">
    <property type="nucleotide sequence ID" value="XM_032596196.1"/>
</dbReference>
<keyword evidence="5 7" id="KW-0697">Rotamase</keyword>
<accession>A0A7M7Q270</accession>
<keyword evidence="3" id="KW-0677">Repeat</keyword>
<dbReference type="EC" id="5.2.1.8" evidence="2 7"/>
<comment type="catalytic activity">
    <reaction evidence="1 7">
        <text>[protein]-peptidylproline (omega=180) = [protein]-peptidylproline (omega=0)</text>
        <dbReference type="Rhea" id="RHEA:16237"/>
        <dbReference type="Rhea" id="RHEA-COMP:10747"/>
        <dbReference type="Rhea" id="RHEA-COMP:10748"/>
        <dbReference type="ChEBI" id="CHEBI:83833"/>
        <dbReference type="ChEBI" id="CHEBI:83834"/>
        <dbReference type="EC" id="5.2.1.8"/>
    </reaction>
</comment>
<dbReference type="CTD" id="47762"/>
<keyword evidence="4 8" id="KW-0802">TPR repeat</keyword>
<dbReference type="RefSeq" id="XP_031779438.1">
    <property type="nucleotide sequence ID" value="XM_031923578.2"/>
</dbReference>
<dbReference type="FunFam" id="1.25.40.10:FF:000008">
    <property type="entry name" value="Peptidylprolyl isomerase"/>
    <property type="match status" value="1"/>
</dbReference>
<dbReference type="EnsemblMetazoa" id="XM_032596196">
    <property type="protein sequence ID" value="XP_032452087"/>
    <property type="gene ID" value="LOC100122049"/>
</dbReference>
<dbReference type="Pfam" id="PF13181">
    <property type="entry name" value="TPR_8"/>
    <property type="match status" value="1"/>
</dbReference>